<keyword evidence="3 5" id="KW-1133">Transmembrane helix</keyword>
<keyword evidence="4 5" id="KW-0472">Membrane</keyword>
<name>A0ABD2NZI6_9CUCU</name>
<evidence type="ECO:0000256" key="5">
    <source>
        <dbReference type="SAM" id="Phobius"/>
    </source>
</evidence>
<feature type="transmembrane region" description="Helical" evidence="5">
    <location>
        <begin position="304"/>
        <end position="326"/>
    </location>
</feature>
<dbReference type="Proteomes" id="UP001516400">
    <property type="component" value="Unassembled WGS sequence"/>
</dbReference>
<evidence type="ECO:0000256" key="2">
    <source>
        <dbReference type="ARBA" id="ARBA00022692"/>
    </source>
</evidence>
<dbReference type="InterPro" id="IPR003689">
    <property type="entry name" value="ZIP"/>
</dbReference>
<feature type="transmembrane region" description="Helical" evidence="5">
    <location>
        <begin position="54"/>
        <end position="76"/>
    </location>
</feature>
<accession>A0ABD2NZI6</accession>
<keyword evidence="7" id="KW-1185">Reference proteome</keyword>
<organism evidence="6 7">
    <name type="scientific">Cryptolaemus montrouzieri</name>
    <dbReference type="NCBI Taxonomy" id="559131"/>
    <lineage>
        <taxon>Eukaryota</taxon>
        <taxon>Metazoa</taxon>
        <taxon>Ecdysozoa</taxon>
        <taxon>Arthropoda</taxon>
        <taxon>Hexapoda</taxon>
        <taxon>Insecta</taxon>
        <taxon>Pterygota</taxon>
        <taxon>Neoptera</taxon>
        <taxon>Endopterygota</taxon>
        <taxon>Coleoptera</taxon>
        <taxon>Polyphaga</taxon>
        <taxon>Cucujiformia</taxon>
        <taxon>Coccinelloidea</taxon>
        <taxon>Coccinellidae</taxon>
        <taxon>Scymninae</taxon>
        <taxon>Scymnini</taxon>
        <taxon>Cryptolaemus</taxon>
    </lineage>
</organism>
<evidence type="ECO:0000256" key="4">
    <source>
        <dbReference type="ARBA" id="ARBA00023136"/>
    </source>
</evidence>
<proteinExistence type="predicted"/>
<feature type="transmembrane region" description="Helical" evidence="5">
    <location>
        <begin position="236"/>
        <end position="259"/>
    </location>
</feature>
<dbReference type="PANTHER" id="PTHR11040:SF203">
    <property type="entry name" value="FI18611P1-RELATED"/>
    <property type="match status" value="1"/>
</dbReference>
<evidence type="ECO:0000256" key="3">
    <source>
        <dbReference type="ARBA" id="ARBA00022989"/>
    </source>
</evidence>
<reference evidence="6 7" key="1">
    <citation type="journal article" date="2021" name="BMC Biol.">
        <title>Horizontally acquired antibacterial genes associated with adaptive radiation of ladybird beetles.</title>
        <authorList>
            <person name="Li H.S."/>
            <person name="Tang X.F."/>
            <person name="Huang Y.H."/>
            <person name="Xu Z.Y."/>
            <person name="Chen M.L."/>
            <person name="Du X.Y."/>
            <person name="Qiu B.Y."/>
            <person name="Chen P.T."/>
            <person name="Zhang W."/>
            <person name="Slipinski A."/>
            <person name="Escalona H.E."/>
            <person name="Waterhouse R.M."/>
            <person name="Zwick A."/>
            <person name="Pang H."/>
        </authorList>
    </citation>
    <scope>NUCLEOTIDE SEQUENCE [LARGE SCALE GENOMIC DNA]</scope>
    <source>
        <strain evidence="6">SYSU2018</strain>
    </source>
</reference>
<evidence type="ECO:0000256" key="1">
    <source>
        <dbReference type="ARBA" id="ARBA00004141"/>
    </source>
</evidence>
<comment type="caution">
    <text evidence="6">The sequence shown here is derived from an EMBL/GenBank/DDBJ whole genome shotgun (WGS) entry which is preliminary data.</text>
</comment>
<evidence type="ECO:0000313" key="7">
    <source>
        <dbReference type="Proteomes" id="UP001516400"/>
    </source>
</evidence>
<gene>
    <name evidence="6" type="ORF">HHI36_018320</name>
</gene>
<dbReference type="EMBL" id="JABFTP020000165">
    <property type="protein sequence ID" value="KAL3284152.1"/>
    <property type="molecule type" value="Genomic_DNA"/>
</dbReference>
<feature type="transmembrane region" description="Helical" evidence="5">
    <location>
        <begin position="6"/>
        <end position="26"/>
    </location>
</feature>
<sequence>MKIDNSKFWAAMLLAAFRFSFVFMPIRINNIIRDGNEKEMNEITNERRTKRFRFYMTIFYAFGTGVMLYTVLIFLISEVHERIISAHPDEAIEKSCSTAQFMISVGFFAMYFVDDIFNWVVVRIPSIPSRYTRDISSVNRSKELISSISETSKRLQDKNMLTSNSVVTIDSKQLASIICNQASVALHAFFEGVAIGLQCREDIKVWILTTAIMIHSATTLFCISLNFIIVGASKKIIIVHFLIQASVSVFGIVTGYYITWVGDFELNDRRILNGIVEGFSAGTILYIVFFEALAREKKMRTMKLWRSISLIVGFVAMFAAVALISIQNPELNDIAM</sequence>
<feature type="transmembrane region" description="Helical" evidence="5">
    <location>
        <begin position="205"/>
        <end position="229"/>
    </location>
</feature>
<keyword evidence="2 5" id="KW-0812">Transmembrane</keyword>
<protein>
    <submittedName>
        <fullName evidence="6">Uncharacterized protein</fullName>
    </submittedName>
</protein>
<evidence type="ECO:0000313" key="6">
    <source>
        <dbReference type="EMBL" id="KAL3284152.1"/>
    </source>
</evidence>
<dbReference type="GO" id="GO:0006829">
    <property type="term" value="P:zinc ion transport"/>
    <property type="evidence" value="ECO:0007669"/>
    <property type="project" value="UniProtKB-ARBA"/>
</dbReference>
<comment type="subcellular location">
    <subcellularLocation>
        <location evidence="1">Membrane</location>
        <topology evidence="1">Multi-pass membrane protein</topology>
    </subcellularLocation>
</comment>
<dbReference type="GO" id="GO:0016020">
    <property type="term" value="C:membrane"/>
    <property type="evidence" value="ECO:0007669"/>
    <property type="project" value="UniProtKB-SubCell"/>
</dbReference>
<dbReference type="PANTHER" id="PTHR11040">
    <property type="entry name" value="ZINC/IRON TRANSPORTER"/>
    <property type="match status" value="1"/>
</dbReference>
<feature type="transmembrane region" description="Helical" evidence="5">
    <location>
        <begin position="271"/>
        <end position="292"/>
    </location>
</feature>
<dbReference type="AlphaFoldDB" id="A0ABD2NZI6"/>
<dbReference type="Pfam" id="PF02535">
    <property type="entry name" value="Zip"/>
    <property type="match status" value="1"/>
</dbReference>